<reference evidence="1 2" key="2">
    <citation type="submission" date="2013-09" db="EMBL/GenBank/DDBJ databases">
        <title>Whole genome comparison of six Crocosphaera watsonii strains with differing phenotypes.</title>
        <authorList>
            <person name="Bench S.R."/>
            <person name="Heller P."/>
            <person name="Frank I."/>
            <person name="Arciniega M."/>
            <person name="Shilova I.N."/>
            <person name="Zehr J.P."/>
        </authorList>
    </citation>
    <scope>NUCLEOTIDE SEQUENCE [LARGE SCALE GENOMIC DNA]</scope>
    <source>
        <strain evidence="1 2">WH 0401</strain>
    </source>
</reference>
<evidence type="ECO:0000313" key="2">
    <source>
        <dbReference type="Proteomes" id="UP000018198"/>
    </source>
</evidence>
<dbReference type="EMBL" id="CAQM01000082">
    <property type="protein sequence ID" value="CCQ60031.1"/>
    <property type="molecule type" value="Genomic_DNA"/>
</dbReference>
<dbReference type="Proteomes" id="UP000018198">
    <property type="component" value="Unassembled WGS sequence"/>
</dbReference>
<dbReference type="Gene3D" id="3.90.1300.10">
    <property type="entry name" value="Amidase signature (AS) domain"/>
    <property type="match status" value="1"/>
</dbReference>
<organism evidence="1 2">
    <name type="scientific">Crocosphaera watsonii WH 0401</name>
    <dbReference type="NCBI Taxonomy" id="555881"/>
    <lineage>
        <taxon>Bacteria</taxon>
        <taxon>Bacillati</taxon>
        <taxon>Cyanobacteriota</taxon>
        <taxon>Cyanophyceae</taxon>
        <taxon>Oscillatoriophycideae</taxon>
        <taxon>Chroococcales</taxon>
        <taxon>Aphanothecaceae</taxon>
        <taxon>Crocosphaera</taxon>
    </lineage>
</organism>
<accession>T2J4E6</accession>
<dbReference type="InterPro" id="IPR052739">
    <property type="entry name" value="FAAH2"/>
</dbReference>
<dbReference type="SUPFAM" id="SSF75304">
    <property type="entry name" value="Amidase signature (AS) enzymes"/>
    <property type="match status" value="1"/>
</dbReference>
<dbReference type="InterPro" id="IPR036928">
    <property type="entry name" value="AS_sf"/>
</dbReference>
<evidence type="ECO:0000313" key="1">
    <source>
        <dbReference type="EMBL" id="CCQ60031.1"/>
    </source>
</evidence>
<dbReference type="AlphaFoldDB" id="T2J4E6"/>
<comment type="caution">
    <text evidence="1">The sequence shown here is derived from an EMBL/GenBank/DDBJ whole genome shotgun (WGS) entry which is preliminary data.</text>
</comment>
<dbReference type="RefSeq" id="WP_021834543.1">
    <property type="nucleotide sequence ID" value="NZ_CAQM01000082.1"/>
</dbReference>
<proteinExistence type="predicted"/>
<protein>
    <submittedName>
        <fullName evidence="1">Amidase</fullName>
    </submittedName>
</protein>
<sequence length="59" mass="6799">MNLTFLPAHILAKRIRERHVSCQEVVTAYLERISQYNPRLNAIVTLDTEQVYQQGKKGG</sequence>
<dbReference type="GO" id="GO:0012505">
    <property type="term" value="C:endomembrane system"/>
    <property type="evidence" value="ECO:0007669"/>
    <property type="project" value="TreeGrafter"/>
</dbReference>
<gene>
    <name evidence="1" type="ORF">CWATWH0401_2223</name>
</gene>
<reference evidence="1 2" key="1">
    <citation type="submission" date="2013-01" db="EMBL/GenBank/DDBJ databases">
        <authorList>
            <person name="Bench S."/>
        </authorList>
    </citation>
    <scope>NUCLEOTIDE SEQUENCE [LARGE SCALE GENOMIC DNA]</scope>
    <source>
        <strain evidence="1 2">WH 0401</strain>
    </source>
</reference>
<name>T2J4E6_CROWT</name>
<dbReference type="PANTHER" id="PTHR43372">
    <property type="entry name" value="FATTY-ACID AMIDE HYDROLASE"/>
    <property type="match status" value="1"/>
</dbReference>
<dbReference type="PANTHER" id="PTHR43372:SF4">
    <property type="entry name" value="FATTY-ACID AMIDE HYDROLASE 2"/>
    <property type="match status" value="1"/>
</dbReference>